<evidence type="ECO:0000313" key="3">
    <source>
        <dbReference type="Proteomes" id="UP000193648"/>
    </source>
</evidence>
<keyword evidence="3" id="KW-1185">Reference proteome</keyword>
<organism evidence="2 3">
    <name type="scientific">Lobosporangium transversale</name>
    <dbReference type="NCBI Taxonomy" id="64571"/>
    <lineage>
        <taxon>Eukaryota</taxon>
        <taxon>Fungi</taxon>
        <taxon>Fungi incertae sedis</taxon>
        <taxon>Mucoromycota</taxon>
        <taxon>Mortierellomycotina</taxon>
        <taxon>Mortierellomycetes</taxon>
        <taxon>Mortierellales</taxon>
        <taxon>Mortierellaceae</taxon>
        <taxon>Lobosporangium</taxon>
    </lineage>
</organism>
<dbReference type="InParanoid" id="A0A1Y2GX49"/>
<accession>A0A1Y2GX49</accession>
<feature type="compositionally biased region" description="Basic and acidic residues" evidence="1">
    <location>
        <begin position="221"/>
        <end position="238"/>
    </location>
</feature>
<feature type="compositionally biased region" description="Acidic residues" evidence="1">
    <location>
        <begin position="601"/>
        <end position="615"/>
    </location>
</feature>
<dbReference type="OrthoDB" id="2349664at2759"/>
<feature type="compositionally biased region" description="Polar residues" evidence="1">
    <location>
        <begin position="206"/>
        <end position="220"/>
    </location>
</feature>
<feature type="region of interest" description="Disordered" evidence="1">
    <location>
        <begin position="572"/>
        <end position="624"/>
    </location>
</feature>
<dbReference type="AlphaFoldDB" id="A0A1Y2GX49"/>
<dbReference type="RefSeq" id="XP_021884606.1">
    <property type="nucleotide sequence ID" value="XM_022022999.1"/>
</dbReference>
<feature type="region of interest" description="Disordered" evidence="1">
    <location>
        <begin position="205"/>
        <end position="238"/>
    </location>
</feature>
<evidence type="ECO:0000313" key="2">
    <source>
        <dbReference type="EMBL" id="ORZ26859.1"/>
    </source>
</evidence>
<feature type="compositionally biased region" description="Low complexity" evidence="1">
    <location>
        <begin position="726"/>
        <end position="737"/>
    </location>
</feature>
<name>A0A1Y2GX49_9FUNG</name>
<comment type="caution">
    <text evidence="2">The sequence shown here is derived from an EMBL/GenBank/DDBJ whole genome shotgun (WGS) entry which is preliminary data.</text>
</comment>
<protein>
    <submittedName>
        <fullName evidence="2">Uncharacterized protein</fullName>
    </submittedName>
</protein>
<dbReference type="GeneID" id="33564843"/>
<feature type="region of interest" description="Disordered" evidence="1">
    <location>
        <begin position="673"/>
        <end position="737"/>
    </location>
</feature>
<feature type="compositionally biased region" description="Basic and acidic residues" evidence="1">
    <location>
        <begin position="374"/>
        <end position="392"/>
    </location>
</feature>
<sequence>MENQPTTPSQFDPIRSDTSASISMSTPASSSALTPASASPTTSISSTSSSGVLLPPPLPPLPLPTRQPTPKLPAECLQLIMAHFEDDLTMLHSLLLVNSIFFQLAVRLLYRSPFRLLKAFDGDKLPWDKYRRQVKLVWLLLSCVMHHPWVSSELPPMDTSFPVLRNPARHHRDDYQQQQHYQQQQQQQQYLPGLDNERCTLADPSPNDSIIYTTNSNNNVSHDERTATTRRLDDNDNSDDGYKDLTIDYLRFYIHHDHPQLSDAFPDLFPGLICRMMDEWRRSEDMIRLRHTIERAFLLHHPETIVSLTIPLSRIETYLESGAVTRLSRLKKIEFVDIKNWNLVNIQQATLFLKQHDRARIQENGGRNINRNRSRGENRSGHMPQTRKEGDCRQQSQPGNYDLDDDGGGSGGGGRAENGNGCGAYAESQIDLSEQKKKKRKEKFAVTLTEIKLGGTDDSGIIQTLELYRIPQALRCLRALDVTGWRGAALDMMSIPTESLQVLKMRLDRPLPIVSPLLTFLAHARQLKELQICIARTHEGCFGPQLTEERNYIQKMKRLKKAARLERLRQYQQQQQRHRRISNHGREADNTEDKETRDNMDGSEEDENEDEDPERNEDQGLEVLSLSGETRVVVHASCDAARRYCRSLITLQVNSWKESTGLQFEDIAVGPVIPQMADGGDDDEGNPFPPPPPLPLLPPPLPVIPATATGNNGHSDSDDDSDSDSDNNNSTIGTGYTSTSIRTRSRLSLQFEETMICLRSLELRGEIAALHFVLESLKRCPTLQTLKLNTKPSKIEPASSTINALVENVSTELNELELVGPWWITDSHLNRIANRLLKMRSLRLIHASSFYSINAQSPATVTHHHGSSASKAISLLPSLLPSPSPSSSKPVPSPSLPCSDNNESALSNKFLSPTGILHAVQQMGQLQEIQLGMDMDRFRRLDQERSLPFIAFRKSQNNESKDIWTLVREMLEQESLNCQRASAGWCPFRVEVQHCPT</sequence>
<feature type="compositionally biased region" description="Low complexity" evidence="1">
    <location>
        <begin position="881"/>
        <end position="890"/>
    </location>
</feature>
<dbReference type="Proteomes" id="UP000193648">
    <property type="component" value="Unassembled WGS sequence"/>
</dbReference>
<gene>
    <name evidence="2" type="ORF">BCR41DRAFT_346987</name>
</gene>
<proteinExistence type="predicted"/>
<feature type="compositionally biased region" description="Pro residues" evidence="1">
    <location>
        <begin position="687"/>
        <end position="703"/>
    </location>
</feature>
<feature type="region of interest" description="Disordered" evidence="1">
    <location>
        <begin position="362"/>
        <end position="420"/>
    </location>
</feature>
<feature type="compositionally biased region" description="Gly residues" evidence="1">
    <location>
        <begin position="408"/>
        <end position="420"/>
    </location>
</feature>
<feature type="compositionally biased region" description="Basic and acidic residues" evidence="1">
    <location>
        <begin position="584"/>
        <end position="600"/>
    </location>
</feature>
<feature type="compositionally biased region" description="Polar residues" evidence="1">
    <location>
        <begin position="1"/>
        <end position="10"/>
    </location>
</feature>
<feature type="region of interest" description="Disordered" evidence="1">
    <location>
        <begin position="881"/>
        <end position="901"/>
    </location>
</feature>
<evidence type="ECO:0000256" key="1">
    <source>
        <dbReference type="SAM" id="MobiDB-lite"/>
    </source>
</evidence>
<reference evidence="2 3" key="1">
    <citation type="submission" date="2016-07" db="EMBL/GenBank/DDBJ databases">
        <title>Pervasive Adenine N6-methylation of Active Genes in Fungi.</title>
        <authorList>
            <consortium name="DOE Joint Genome Institute"/>
            <person name="Mondo S.J."/>
            <person name="Dannebaum R.O."/>
            <person name="Kuo R.C."/>
            <person name="Labutti K."/>
            <person name="Haridas S."/>
            <person name="Kuo A."/>
            <person name="Salamov A."/>
            <person name="Ahrendt S.R."/>
            <person name="Lipzen A."/>
            <person name="Sullivan W."/>
            <person name="Andreopoulos W.B."/>
            <person name="Clum A."/>
            <person name="Lindquist E."/>
            <person name="Daum C."/>
            <person name="Ramamoorthy G.K."/>
            <person name="Gryganskyi A."/>
            <person name="Culley D."/>
            <person name="Magnuson J.K."/>
            <person name="James T.Y."/>
            <person name="O'Malley M.A."/>
            <person name="Stajich J.E."/>
            <person name="Spatafora J.W."/>
            <person name="Visel A."/>
            <person name="Grigoriev I.V."/>
        </authorList>
    </citation>
    <scope>NUCLEOTIDE SEQUENCE [LARGE SCALE GENOMIC DNA]</scope>
    <source>
        <strain evidence="2 3">NRRL 3116</strain>
    </source>
</reference>
<feature type="region of interest" description="Disordered" evidence="1">
    <location>
        <begin position="1"/>
        <end position="67"/>
    </location>
</feature>
<feature type="compositionally biased region" description="Low complexity" evidence="1">
    <location>
        <begin position="18"/>
        <end position="53"/>
    </location>
</feature>
<dbReference type="EMBL" id="MCFF01000005">
    <property type="protein sequence ID" value="ORZ26859.1"/>
    <property type="molecule type" value="Genomic_DNA"/>
</dbReference>
<feature type="compositionally biased region" description="Low complexity" evidence="1">
    <location>
        <begin position="362"/>
        <end position="371"/>
    </location>
</feature>
<feature type="compositionally biased region" description="Pro residues" evidence="1">
    <location>
        <begin position="54"/>
        <end position="67"/>
    </location>
</feature>